<accession>A0A2M9XMK9</accession>
<dbReference type="InterPro" id="IPR001208">
    <property type="entry name" value="MCM_dom"/>
</dbReference>
<evidence type="ECO:0000313" key="4">
    <source>
        <dbReference type="EMBL" id="AYV54400.1"/>
    </source>
</evidence>
<dbReference type="RefSeq" id="WP_010574767.1">
    <property type="nucleotide sequence ID" value="NZ_CP033614.1"/>
</dbReference>
<evidence type="ECO:0000256" key="2">
    <source>
        <dbReference type="ARBA" id="ARBA00022741"/>
    </source>
</evidence>
<dbReference type="InterPro" id="IPR000523">
    <property type="entry name" value="Mg_chelatse_chII-like_cat_dom"/>
</dbReference>
<dbReference type="OrthoDB" id="9813147at2"/>
<dbReference type="InterPro" id="IPR014721">
    <property type="entry name" value="Ribsml_uS5_D2-typ_fold_subgr"/>
</dbReference>
<dbReference type="KEGG" id="lkm:EFP84_02010"/>
<dbReference type="Proteomes" id="UP000276407">
    <property type="component" value="Chromosome 1"/>
</dbReference>
<dbReference type="EMBL" id="CP033614">
    <property type="protein sequence ID" value="AYV54400.1"/>
    <property type="molecule type" value="Genomic_DNA"/>
</dbReference>
<dbReference type="GO" id="GO:0003677">
    <property type="term" value="F:DNA binding"/>
    <property type="evidence" value="ECO:0007669"/>
    <property type="project" value="InterPro"/>
</dbReference>
<dbReference type="GO" id="GO:0005524">
    <property type="term" value="F:ATP binding"/>
    <property type="evidence" value="ECO:0007669"/>
    <property type="project" value="UniProtKB-KW"/>
</dbReference>
<dbReference type="InterPro" id="IPR004482">
    <property type="entry name" value="Mg_chelat-rel"/>
</dbReference>
<organism evidence="4 5">
    <name type="scientific">Leptospira kmetyi</name>
    <dbReference type="NCBI Taxonomy" id="408139"/>
    <lineage>
        <taxon>Bacteria</taxon>
        <taxon>Pseudomonadati</taxon>
        <taxon>Spirochaetota</taxon>
        <taxon>Spirochaetia</taxon>
        <taxon>Leptospirales</taxon>
        <taxon>Leptospiraceae</taxon>
        <taxon>Leptospira</taxon>
    </lineage>
</organism>
<gene>
    <name evidence="4" type="ORF">EFP84_02010</name>
</gene>
<comment type="similarity">
    <text evidence="1">Belongs to the Mg-chelatase subunits D/I family. ComM subfamily.</text>
</comment>
<dbReference type="SUPFAM" id="SSF52540">
    <property type="entry name" value="P-loop containing nucleoside triphosphate hydrolases"/>
    <property type="match status" value="1"/>
</dbReference>
<dbReference type="Gene3D" id="3.30.230.10">
    <property type="match status" value="1"/>
</dbReference>
<keyword evidence="3 4" id="KW-0067">ATP-binding</keyword>
<dbReference type="InterPro" id="IPR003593">
    <property type="entry name" value="AAA+_ATPase"/>
</dbReference>
<dbReference type="InterPro" id="IPR020568">
    <property type="entry name" value="Ribosomal_Su5_D2-typ_SF"/>
</dbReference>
<dbReference type="InterPro" id="IPR025158">
    <property type="entry name" value="Mg_chelat-rel_C"/>
</dbReference>
<dbReference type="Pfam" id="PF01078">
    <property type="entry name" value="Mg_chelatase"/>
    <property type="match status" value="1"/>
</dbReference>
<evidence type="ECO:0000256" key="1">
    <source>
        <dbReference type="ARBA" id="ARBA00006354"/>
    </source>
</evidence>
<proteinExistence type="inferred from homology"/>
<dbReference type="SMART" id="SM00382">
    <property type="entry name" value="AAA"/>
    <property type="match status" value="1"/>
</dbReference>
<dbReference type="InterPro" id="IPR027417">
    <property type="entry name" value="P-loop_NTPase"/>
</dbReference>
<evidence type="ECO:0000313" key="5">
    <source>
        <dbReference type="Proteomes" id="UP000276407"/>
    </source>
</evidence>
<dbReference type="PANTHER" id="PTHR32039:SF7">
    <property type="entry name" value="COMPETENCE PROTEIN COMM"/>
    <property type="match status" value="1"/>
</dbReference>
<dbReference type="Pfam" id="PF13335">
    <property type="entry name" value="Mg_chelatase_C"/>
    <property type="match status" value="1"/>
</dbReference>
<name>A0A2M9XMK9_9LEPT</name>
<protein>
    <submittedName>
        <fullName evidence="4">ATP-binding protein</fullName>
    </submittedName>
</protein>
<evidence type="ECO:0000256" key="3">
    <source>
        <dbReference type="ARBA" id="ARBA00022840"/>
    </source>
</evidence>
<dbReference type="SUPFAM" id="SSF54211">
    <property type="entry name" value="Ribosomal protein S5 domain 2-like"/>
    <property type="match status" value="1"/>
</dbReference>
<dbReference type="InterPro" id="IPR045006">
    <property type="entry name" value="CHLI-like"/>
</dbReference>
<sequence length="512" mass="57373">MKNSWICLTGANLEGLDAFAVGVEINLKRGLPRFMITGLAAQSIRESTERVRIALENSGYSCPFQNILVNLSPAGRKKEGTLLDLSIACGILVLTGQIFPSGKLQRTLLLGELGLDGSLKPLKGVLPILSGMPSEKYDTVILPFPNREEASLLKKFEVFGISHLRELEDVLENRKRPEAKSRIQVREIEILKDIELYQDQMVAFRAAEIAAAGWHHILFSGPPGIGKSLLSKMIGLLLPSPEENEALDILKIRSAISPLKELIAERPYRAPHHTTSEVTLVGGSRDLRMGEVTLANRGILFLDELAEYKSGILQTLREPMEEGSITVSRISGTVIYPAHFLLVAATNPCPCGFYDVKGGNCSCSKDRIKKYQAPYSGPFRDRIDLEVRMFPLGEEKEKERKRIPITLKESKAKIQKAALIQKERYRGNEFYFNGQLRGNFVNSYLQFDSVCEEILEKEMRNRKLSVRKFNQIRKVARTIADLEEKEFVEADHLLEALNFQNAGNYGENRAVA</sequence>
<dbReference type="PANTHER" id="PTHR32039">
    <property type="entry name" value="MAGNESIUM-CHELATASE SUBUNIT CHLI"/>
    <property type="match status" value="1"/>
</dbReference>
<keyword evidence="2" id="KW-0547">Nucleotide-binding</keyword>
<dbReference type="PRINTS" id="PR01657">
    <property type="entry name" value="MCMFAMILY"/>
</dbReference>
<dbReference type="Gene3D" id="3.40.50.300">
    <property type="entry name" value="P-loop containing nucleotide triphosphate hydrolases"/>
    <property type="match status" value="1"/>
</dbReference>
<reference evidence="4 5" key="1">
    <citation type="submission" date="2018-11" db="EMBL/GenBank/DDBJ databases">
        <title>Complete genome sequence of Leptospira kmetyi isolate LS 001/16 from soil sample associated with a leptospirosis patient in Kelantan.</title>
        <authorList>
            <person name="Muhammad Yusoff F."/>
            <person name="Muhammad Yusoff S."/>
            <person name="Ahmad M.N."/>
            <person name="Yusof N.Y."/>
            <person name="Aziah I."/>
        </authorList>
    </citation>
    <scope>NUCLEOTIDE SEQUENCE [LARGE SCALE GENOMIC DNA]</scope>
    <source>
        <strain evidence="4 5">LS 001/16</strain>
    </source>
</reference>
<dbReference type="Pfam" id="PF13541">
    <property type="entry name" value="ChlI"/>
    <property type="match status" value="1"/>
</dbReference>
<dbReference type="NCBIfam" id="TIGR00368">
    <property type="entry name" value="YifB family Mg chelatase-like AAA ATPase"/>
    <property type="match status" value="1"/>
</dbReference>
<dbReference type="AlphaFoldDB" id="A0A2M9XMK9"/>